<accession>E8LSL2</accession>
<dbReference type="AlphaFoldDB" id="E8LSL2"/>
<keyword evidence="5 7" id="KW-0472">Membrane</keyword>
<reference evidence="9 10" key="1">
    <citation type="journal article" date="2012" name="Int. J. Syst. Evol. Microbiol.">
        <title>Vibrio caribbeanicus sp. nov., isolated from the marine sponge Scleritoderma cyanea.</title>
        <authorList>
            <person name="Hoffmann M."/>
            <person name="Monday S.R."/>
            <person name="Allard M.W."/>
            <person name="Strain E.A."/>
            <person name="Whittaker P."/>
            <person name="Naum M."/>
            <person name="McCarthy P.J."/>
            <person name="Lopez J.V."/>
            <person name="Fischer M."/>
            <person name="Brown E.W."/>
        </authorList>
    </citation>
    <scope>NUCLEOTIDE SEQUENCE [LARGE SCALE GENOMIC DNA]</scope>
    <source>
        <strain evidence="9 10">LMG 20546</strain>
    </source>
</reference>
<keyword evidence="3 7" id="KW-0812">Transmembrane</keyword>
<evidence type="ECO:0000313" key="9">
    <source>
        <dbReference type="EMBL" id="EGA66459.1"/>
    </source>
</evidence>
<dbReference type="eggNOG" id="COG1674">
    <property type="taxonomic scope" value="Bacteria"/>
</dbReference>
<dbReference type="Pfam" id="PF13491">
    <property type="entry name" value="FtsK_4TM"/>
    <property type="match status" value="1"/>
</dbReference>
<keyword evidence="10" id="KW-1185">Reference proteome</keyword>
<gene>
    <name evidence="9" type="ORF">VIBR0546_16006</name>
</gene>
<comment type="subcellular location">
    <subcellularLocation>
        <location evidence="1">Cell membrane</location>
        <topology evidence="1">Multi-pass membrane protein</topology>
    </subcellularLocation>
</comment>
<evidence type="ECO:0000256" key="5">
    <source>
        <dbReference type="ARBA" id="ARBA00023136"/>
    </source>
</evidence>
<dbReference type="Proteomes" id="UP000004371">
    <property type="component" value="Unassembled WGS sequence"/>
</dbReference>
<evidence type="ECO:0000256" key="7">
    <source>
        <dbReference type="SAM" id="Phobius"/>
    </source>
</evidence>
<proteinExistence type="predicted"/>
<dbReference type="GO" id="GO:0005886">
    <property type="term" value="C:plasma membrane"/>
    <property type="evidence" value="ECO:0007669"/>
    <property type="project" value="UniProtKB-SubCell"/>
</dbReference>
<keyword evidence="9" id="KW-0132">Cell division</keyword>
<name>E8LSL2_9VIBR</name>
<organism evidence="9 10">
    <name type="scientific">Vibrio brasiliensis LMG 20546</name>
    <dbReference type="NCBI Taxonomy" id="945543"/>
    <lineage>
        <taxon>Bacteria</taxon>
        <taxon>Pseudomonadati</taxon>
        <taxon>Pseudomonadota</taxon>
        <taxon>Gammaproteobacteria</taxon>
        <taxon>Vibrionales</taxon>
        <taxon>Vibrionaceae</taxon>
        <taxon>Vibrio</taxon>
        <taxon>Vibrio oreintalis group</taxon>
    </lineage>
</organism>
<evidence type="ECO:0000256" key="6">
    <source>
        <dbReference type="SAM" id="MobiDB-lite"/>
    </source>
</evidence>
<dbReference type="STRING" id="945543.VIBR0546_16006"/>
<feature type="domain" description="DNA translocase FtsK 4TM region" evidence="8">
    <location>
        <begin position="28"/>
        <end position="86"/>
    </location>
</feature>
<dbReference type="GO" id="GO:0051301">
    <property type="term" value="P:cell division"/>
    <property type="evidence" value="ECO:0007669"/>
    <property type="project" value="UniProtKB-KW"/>
</dbReference>
<evidence type="ECO:0000259" key="8">
    <source>
        <dbReference type="Pfam" id="PF13491"/>
    </source>
</evidence>
<keyword evidence="2" id="KW-1003">Cell membrane</keyword>
<sequence>MFKETKNKVQTIIKTGEETQPSRLSGPQRLQECSLIVIVLSSIFLSVALFTFSAADPSWSQTAWGGEINNAGGLVGAWLADTLFLFLVL</sequence>
<feature type="compositionally biased region" description="Polar residues" evidence="6">
    <location>
        <begin position="8"/>
        <end position="25"/>
    </location>
</feature>
<keyword evidence="4 7" id="KW-1133">Transmembrane helix</keyword>
<evidence type="ECO:0000313" key="10">
    <source>
        <dbReference type="Proteomes" id="UP000004371"/>
    </source>
</evidence>
<feature type="transmembrane region" description="Helical" evidence="7">
    <location>
        <begin position="71"/>
        <end position="88"/>
    </location>
</feature>
<evidence type="ECO:0000256" key="1">
    <source>
        <dbReference type="ARBA" id="ARBA00004651"/>
    </source>
</evidence>
<feature type="region of interest" description="Disordered" evidence="6">
    <location>
        <begin position="1"/>
        <end position="25"/>
    </location>
</feature>
<evidence type="ECO:0000256" key="3">
    <source>
        <dbReference type="ARBA" id="ARBA00022692"/>
    </source>
</evidence>
<feature type="transmembrane region" description="Helical" evidence="7">
    <location>
        <begin position="33"/>
        <end position="51"/>
    </location>
</feature>
<protein>
    <submittedName>
        <fullName evidence="9">Cell division protein FtsK</fullName>
    </submittedName>
</protein>
<evidence type="ECO:0000256" key="2">
    <source>
        <dbReference type="ARBA" id="ARBA00022475"/>
    </source>
</evidence>
<keyword evidence="9" id="KW-0131">Cell cycle</keyword>
<dbReference type="InterPro" id="IPR025199">
    <property type="entry name" value="FtsK_4TM"/>
</dbReference>
<comment type="caution">
    <text evidence="9">The sequence shown here is derived from an EMBL/GenBank/DDBJ whole genome shotgun (WGS) entry which is preliminary data.</text>
</comment>
<dbReference type="EMBL" id="AEVS01000045">
    <property type="protein sequence ID" value="EGA66459.1"/>
    <property type="molecule type" value="Genomic_DNA"/>
</dbReference>
<evidence type="ECO:0000256" key="4">
    <source>
        <dbReference type="ARBA" id="ARBA00022989"/>
    </source>
</evidence>